<organism evidence="4 5">
    <name type="scientific">Nephila pilipes</name>
    <name type="common">Giant wood spider</name>
    <name type="synonym">Nephila maculata</name>
    <dbReference type="NCBI Taxonomy" id="299642"/>
    <lineage>
        <taxon>Eukaryota</taxon>
        <taxon>Metazoa</taxon>
        <taxon>Ecdysozoa</taxon>
        <taxon>Arthropoda</taxon>
        <taxon>Chelicerata</taxon>
        <taxon>Arachnida</taxon>
        <taxon>Araneae</taxon>
        <taxon>Araneomorphae</taxon>
        <taxon>Entelegynae</taxon>
        <taxon>Araneoidea</taxon>
        <taxon>Nephilidae</taxon>
        <taxon>Nephila</taxon>
    </lineage>
</organism>
<comment type="caution">
    <text evidence="4">The sequence shown here is derived from an EMBL/GenBank/DDBJ whole genome shotgun (WGS) entry which is preliminary data.</text>
</comment>
<dbReference type="Proteomes" id="UP000887013">
    <property type="component" value="Unassembled WGS sequence"/>
</dbReference>
<dbReference type="SUPFAM" id="SSF46689">
    <property type="entry name" value="Homeodomain-like"/>
    <property type="match status" value="1"/>
</dbReference>
<evidence type="ECO:0000256" key="2">
    <source>
        <dbReference type="SAM" id="Phobius"/>
    </source>
</evidence>
<keyword evidence="2" id="KW-1133">Transmembrane helix</keyword>
<dbReference type="Pfam" id="PF03184">
    <property type="entry name" value="DDE_1"/>
    <property type="match status" value="1"/>
</dbReference>
<keyword evidence="2" id="KW-0472">Membrane</keyword>
<evidence type="ECO:0000313" key="5">
    <source>
        <dbReference type="Proteomes" id="UP000887013"/>
    </source>
</evidence>
<feature type="transmembrane region" description="Helical" evidence="2">
    <location>
        <begin position="31"/>
        <end position="51"/>
    </location>
</feature>
<dbReference type="OrthoDB" id="361972at2759"/>
<sequence>MLLCLVVETRVHCMAATTCHSLCLCLFFVKFWIVYMLCSAYFVILTIHPKVKEKTGEKKKPKKMISMEEKHEFIAKHERGVRMMANEYGRNPSTISTIIKQKEAIKKLQPSKGVTIISKQRTNIHDEMEQLLLLRIKEKQLAGDSVSKAILCEKAGAIFQDFMRDVTETEGESCKAVRGSKQIVAGLTILRNEVKFIQFFVMENHLVEILRWLKISSRCTFITAEDKSLPGHKAMKDRLTPALCANAIGDFKKKPLLVYHSESPRAFKAYKVMKEKLQVLWRSNSKAWVTRQYFIESMHIFFRPSVQK</sequence>
<evidence type="ECO:0000313" key="4">
    <source>
        <dbReference type="EMBL" id="GFS97337.1"/>
    </source>
</evidence>
<evidence type="ECO:0000259" key="3">
    <source>
        <dbReference type="Pfam" id="PF03184"/>
    </source>
</evidence>
<comment type="subcellular location">
    <subcellularLocation>
        <location evidence="1">Nucleus</location>
    </subcellularLocation>
</comment>
<accession>A0A8X6N6Q5</accession>
<dbReference type="GO" id="GO:0003677">
    <property type="term" value="F:DNA binding"/>
    <property type="evidence" value="ECO:0007669"/>
    <property type="project" value="TreeGrafter"/>
</dbReference>
<proteinExistence type="predicted"/>
<dbReference type="InterPro" id="IPR009057">
    <property type="entry name" value="Homeodomain-like_sf"/>
</dbReference>
<dbReference type="PANTHER" id="PTHR19303">
    <property type="entry name" value="TRANSPOSON"/>
    <property type="match status" value="1"/>
</dbReference>
<dbReference type="Gene3D" id="1.10.10.60">
    <property type="entry name" value="Homeodomain-like"/>
    <property type="match status" value="2"/>
</dbReference>
<protein>
    <submittedName>
        <fullName evidence="4">Tigger transposable element-derived protein 1</fullName>
    </submittedName>
</protein>
<gene>
    <name evidence="4" type="primary">TIGD1</name>
    <name evidence="4" type="ORF">NPIL_322161</name>
</gene>
<dbReference type="InterPro" id="IPR004875">
    <property type="entry name" value="DDE_SF_endonuclease_dom"/>
</dbReference>
<keyword evidence="2" id="KW-0812">Transmembrane</keyword>
<dbReference type="InterPro" id="IPR050863">
    <property type="entry name" value="CenT-Element_Derived"/>
</dbReference>
<reference evidence="4" key="1">
    <citation type="submission" date="2020-08" db="EMBL/GenBank/DDBJ databases">
        <title>Multicomponent nature underlies the extraordinary mechanical properties of spider dragline silk.</title>
        <authorList>
            <person name="Kono N."/>
            <person name="Nakamura H."/>
            <person name="Mori M."/>
            <person name="Yoshida Y."/>
            <person name="Ohtoshi R."/>
            <person name="Malay A.D."/>
            <person name="Moran D.A.P."/>
            <person name="Tomita M."/>
            <person name="Numata K."/>
            <person name="Arakawa K."/>
        </authorList>
    </citation>
    <scope>NUCLEOTIDE SEQUENCE</scope>
</reference>
<dbReference type="PANTHER" id="PTHR19303:SF27">
    <property type="entry name" value="HTH CENPB-TYPE DOMAIN-CONTAINING PROTEIN"/>
    <property type="match status" value="1"/>
</dbReference>
<dbReference type="EMBL" id="BMAW01054651">
    <property type="protein sequence ID" value="GFS97337.1"/>
    <property type="molecule type" value="Genomic_DNA"/>
</dbReference>
<dbReference type="AlphaFoldDB" id="A0A8X6N6Q5"/>
<evidence type="ECO:0000256" key="1">
    <source>
        <dbReference type="ARBA" id="ARBA00004123"/>
    </source>
</evidence>
<name>A0A8X6N6Q5_NEPPI</name>
<keyword evidence="5" id="KW-1185">Reference proteome</keyword>
<feature type="domain" description="DDE-1" evidence="3">
    <location>
        <begin position="236"/>
        <end position="307"/>
    </location>
</feature>
<dbReference type="GO" id="GO:0005634">
    <property type="term" value="C:nucleus"/>
    <property type="evidence" value="ECO:0007669"/>
    <property type="project" value="UniProtKB-SubCell"/>
</dbReference>